<protein>
    <recommendedName>
        <fullName evidence="11">Serine hydroxymethyltransferase</fullName>
        <shortName evidence="11">SHMT</shortName>
        <shortName evidence="11">Serine methylase</shortName>
        <ecNumber evidence="11">2.1.2.1</ecNumber>
    </recommendedName>
</protein>
<dbReference type="PIRSF" id="PIRSF000412">
    <property type="entry name" value="SHMT"/>
    <property type="match status" value="1"/>
</dbReference>
<dbReference type="UniPathway" id="UPA00288">
    <property type="reaction ID" value="UER01023"/>
</dbReference>
<comment type="pathway">
    <text evidence="11">One-carbon metabolism; tetrahydrofolate interconversion.</text>
</comment>
<dbReference type="PANTHER" id="PTHR11680:SF35">
    <property type="entry name" value="SERINE HYDROXYMETHYLTRANSFERASE 1"/>
    <property type="match status" value="1"/>
</dbReference>
<organism evidence="14 15">
    <name type="scientific">Faecalitalea cylindroides</name>
    <dbReference type="NCBI Taxonomy" id="39483"/>
    <lineage>
        <taxon>Bacteria</taxon>
        <taxon>Bacillati</taxon>
        <taxon>Bacillota</taxon>
        <taxon>Erysipelotrichia</taxon>
        <taxon>Erysipelotrichales</taxon>
        <taxon>Erysipelotrichaceae</taxon>
        <taxon>Faecalitalea</taxon>
    </lineage>
</organism>
<comment type="cofactor">
    <cofactor evidence="1 11 12">
        <name>pyridoxal 5'-phosphate</name>
        <dbReference type="ChEBI" id="CHEBI:597326"/>
    </cofactor>
</comment>
<feature type="binding site" evidence="11">
    <location>
        <position position="112"/>
    </location>
    <ligand>
        <name>(6S)-5,6,7,8-tetrahydrofolate</name>
        <dbReference type="ChEBI" id="CHEBI:57453"/>
    </ligand>
</feature>
<dbReference type="InterPro" id="IPR001085">
    <property type="entry name" value="Ser_HO-MeTrfase"/>
</dbReference>
<evidence type="ECO:0000256" key="7">
    <source>
        <dbReference type="ARBA" id="ARBA00022605"/>
    </source>
</evidence>
<evidence type="ECO:0000256" key="2">
    <source>
        <dbReference type="ARBA" id="ARBA00004496"/>
    </source>
</evidence>
<dbReference type="GO" id="GO:0032259">
    <property type="term" value="P:methylation"/>
    <property type="evidence" value="ECO:0007669"/>
    <property type="project" value="UniProtKB-KW"/>
</dbReference>
<dbReference type="FunFam" id="3.40.640.10:FF:000001">
    <property type="entry name" value="Serine hydroxymethyltransferase"/>
    <property type="match status" value="1"/>
</dbReference>
<sequence>MRDTAMFSIIDKEAKRQKQNVELIASENFVSKEVREAQGSVLTNKYAEGYPGKRYYGGCVYVDQAEDLTRQRAKELFKAEHANVQPHSGSQANMAVYNTLLQPGDVVLGMDLAAGGHLTHGHPLNFSGTLYKFVAYNVDPETELIDYDALEELAIKTQPKLIVAGASAYPRIIDFKRFSEIAKKVNAYLMVDMAHIAGLVATGLHPSPIPYADFVTTTTHKTLRGPRGGMVFCKEEFAKKLDSKVFPGMQGGPLEHVIAAKGVCLYEASQPEFKSYMEQTLKNVQVMCKGFKEAGFRLVSGGSDNHLLLVDVLGSIGMTGKEAERLLDLAGITCNKNTIPYDTQKPFVTSGIRLGAAAMTTRGFKENEFEKVTDLMIQVLKSKDEEFAKKIREEVLKLTQDHPAEATF</sequence>
<dbReference type="NCBIfam" id="NF000586">
    <property type="entry name" value="PRK00011.1"/>
    <property type="match status" value="1"/>
</dbReference>
<comment type="similarity">
    <text evidence="3 11">Belongs to the SHMT family.</text>
</comment>
<comment type="subunit">
    <text evidence="4 11">Homodimer.</text>
</comment>
<evidence type="ECO:0000256" key="9">
    <source>
        <dbReference type="ARBA" id="ARBA00022898"/>
    </source>
</evidence>
<evidence type="ECO:0000256" key="3">
    <source>
        <dbReference type="ARBA" id="ARBA00006376"/>
    </source>
</evidence>
<keyword evidence="6 11" id="KW-0554">One-carbon metabolism</keyword>
<dbReference type="AlphaFoldDB" id="A0A1Y4LWD0"/>
<evidence type="ECO:0000256" key="4">
    <source>
        <dbReference type="ARBA" id="ARBA00011738"/>
    </source>
</evidence>
<dbReference type="EC" id="2.1.2.1" evidence="11"/>
<dbReference type="HAMAP" id="MF_00051">
    <property type="entry name" value="SHMT"/>
    <property type="match status" value="1"/>
</dbReference>
<dbReference type="GO" id="GO:0030170">
    <property type="term" value="F:pyridoxal phosphate binding"/>
    <property type="evidence" value="ECO:0007669"/>
    <property type="project" value="UniProtKB-UniRule"/>
</dbReference>
<gene>
    <name evidence="11 14" type="primary">glyA</name>
    <name evidence="14" type="ORF">B5F14_05085</name>
</gene>
<proteinExistence type="inferred from homology"/>
<dbReference type="CDD" id="cd00378">
    <property type="entry name" value="SHMT"/>
    <property type="match status" value="1"/>
</dbReference>
<reference evidence="15" key="1">
    <citation type="submission" date="2017-04" db="EMBL/GenBank/DDBJ databases">
        <title>Function of individual gut microbiota members based on whole genome sequencing of pure cultures obtained from chicken caecum.</title>
        <authorList>
            <person name="Medvecky M."/>
            <person name="Cejkova D."/>
            <person name="Polansky O."/>
            <person name="Karasova D."/>
            <person name="Kubasova T."/>
            <person name="Cizek A."/>
            <person name="Rychlik I."/>
        </authorList>
    </citation>
    <scope>NUCLEOTIDE SEQUENCE [LARGE SCALE GENOMIC DNA]</scope>
    <source>
        <strain evidence="15">An178</strain>
    </source>
</reference>
<dbReference type="SUPFAM" id="SSF53383">
    <property type="entry name" value="PLP-dependent transferases"/>
    <property type="match status" value="1"/>
</dbReference>
<evidence type="ECO:0000259" key="13">
    <source>
        <dbReference type="Pfam" id="PF00464"/>
    </source>
</evidence>
<dbReference type="Gene3D" id="3.90.1150.10">
    <property type="entry name" value="Aspartate Aminotransferase, domain 1"/>
    <property type="match status" value="1"/>
</dbReference>
<dbReference type="GO" id="GO:0008168">
    <property type="term" value="F:methyltransferase activity"/>
    <property type="evidence" value="ECO:0007669"/>
    <property type="project" value="UniProtKB-KW"/>
</dbReference>
<dbReference type="InterPro" id="IPR015421">
    <property type="entry name" value="PyrdxlP-dep_Trfase_major"/>
</dbReference>
<dbReference type="InterPro" id="IPR015424">
    <property type="entry name" value="PyrdxlP-dep_Trfase"/>
</dbReference>
<name>A0A1Y4LWD0_9FIRM</name>
<dbReference type="GO" id="GO:0035999">
    <property type="term" value="P:tetrahydrofolate interconversion"/>
    <property type="evidence" value="ECO:0007669"/>
    <property type="project" value="UniProtKB-UniRule"/>
</dbReference>
<comment type="function">
    <text evidence="10">Catalyzes the reversible interconversion of serine and glycine with tetrahydrofolate (THF) serving as the one-carbon carrier. This reaction serves as the major source of one-carbon groups required for the biosynthesis of purines, thymidylate, methionine, and other important biomolecules. Also exhibits THF-independent aldolase activity toward beta-hydroxyamino acids, producing glycine and aldehydes, via a retro-aldol mechanism. Thus, is able to catalyze the cleavage of L-allo-threonine.</text>
</comment>
<dbReference type="UniPathway" id="UPA00193"/>
<evidence type="ECO:0000313" key="15">
    <source>
        <dbReference type="Proteomes" id="UP000195447"/>
    </source>
</evidence>
<keyword evidence="14" id="KW-0489">Methyltransferase</keyword>
<comment type="catalytic activity">
    <reaction evidence="11">
        <text>(6R)-5,10-methylene-5,6,7,8-tetrahydrofolate + glycine + H2O = (6S)-5,6,7,8-tetrahydrofolate + L-serine</text>
        <dbReference type="Rhea" id="RHEA:15481"/>
        <dbReference type="ChEBI" id="CHEBI:15377"/>
        <dbReference type="ChEBI" id="CHEBI:15636"/>
        <dbReference type="ChEBI" id="CHEBI:33384"/>
        <dbReference type="ChEBI" id="CHEBI:57305"/>
        <dbReference type="ChEBI" id="CHEBI:57453"/>
        <dbReference type="EC" id="2.1.2.1"/>
    </reaction>
</comment>
<dbReference type="PROSITE" id="PS00096">
    <property type="entry name" value="SHMT"/>
    <property type="match status" value="1"/>
</dbReference>
<evidence type="ECO:0000256" key="6">
    <source>
        <dbReference type="ARBA" id="ARBA00022563"/>
    </source>
</evidence>
<dbReference type="GO" id="GO:0019264">
    <property type="term" value="P:glycine biosynthetic process from serine"/>
    <property type="evidence" value="ECO:0007669"/>
    <property type="project" value="UniProtKB-UniRule"/>
</dbReference>
<evidence type="ECO:0000256" key="5">
    <source>
        <dbReference type="ARBA" id="ARBA00022490"/>
    </source>
</evidence>
<keyword evidence="8 11" id="KW-0808">Transferase</keyword>
<evidence type="ECO:0000313" key="14">
    <source>
        <dbReference type="EMBL" id="OUP60926.1"/>
    </source>
</evidence>
<dbReference type="RefSeq" id="WP_087158551.1">
    <property type="nucleotide sequence ID" value="NZ_JAXJNR010000028.1"/>
</dbReference>
<feature type="site" description="Plays an important role in substrate specificity" evidence="11">
    <location>
        <position position="220"/>
    </location>
</feature>
<feature type="binding site" evidence="11">
    <location>
        <position position="235"/>
    </location>
    <ligand>
        <name>(6S)-5,6,7,8-tetrahydrofolate</name>
        <dbReference type="ChEBI" id="CHEBI:57453"/>
    </ligand>
</feature>
<dbReference type="InterPro" id="IPR039429">
    <property type="entry name" value="SHMT-like_dom"/>
</dbReference>
<dbReference type="Pfam" id="PF00464">
    <property type="entry name" value="SHMT"/>
    <property type="match status" value="1"/>
</dbReference>
<dbReference type="Proteomes" id="UP000195447">
    <property type="component" value="Unassembled WGS sequence"/>
</dbReference>
<comment type="caution">
    <text evidence="14">The sequence shown here is derived from an EMBL/GenBank/DDBJ whole genome shotgun (WGS) entry which is preliminary data.</text>
</comment>
<evidence type="ECO:0000256" key="11">
    <source>
        <dbReference type="HAMAP-Rule" id="MF_00051"/>
    </source>
</evidence>
<evidence type="ECO:0000256" key="12">
    <source>
        <dbReference type="PIRSR" id="PIRSR000412-50"/>
    </source>
</evidence>
<comment type="pathway">
    <text evidence="11">Amino-acid biosynthesis; glycine biosynthesis; glycine from L-serine: step 1/1.</text>
</comment>
<feature type="domain" description="Serine hydroxymethyltransferase-like" evidence="13">
    <location>
        <begin position="2"/>
        <end position="375"/>
    </location>
</feature>
<evidence type="ECO:0000256" key="8">
    <source>
        <dbReference type="ARBA" id="ARBA00022679"/>
    </source>
</evidence>
<feature type="modified residue" description="N6-(pyridoxal phosphate)lysine" evidence="11 12">
    <location>
        <position position="221"/>
    </location>
</feature>
<evidence type="ECO:0000256" key="1">
    <source>
        <dbReference type="ARBA" id="ARBA00001933"/>
    </source>
</evidence>
<keyword evidence="15" id="KW-1185">Reference proteome</keyword>
<dbReference type="InterPro" id="IPR015422">
    <property type="entry name" value="PyrdxlP-dep_Trfase_small"/>
</dbReference>
<evidence type="ECO:0000256" key="10">
    <source>
        <dbReference type="ARBA" id="ARBA00054606"/>
    </source>
</evidence>
<dbReference type="InterPro" id="IPR049943">
    <property type="entry name" value="Ser_HO-MeTrfase-like"/>
</dbReference>
<comment type="caution">
    <text evidence="11">Lacks conserved residue(s) required for the propagation of feature annotation.</text>
</comment>
<accession>A0A1Y4LWD0</accession>
<dbReference type="Gene3D" id="3.40.640.10">
    <property type="entry name" value="Type I PLP-dependent aspartate aminotransferase-like (Major domain)"/>
    <property type="match status" value="1"/>
</dbReference>
<dbReference type="EMBL" id="NFKM01000008">
    <property type="protein sequence ID" value="OUP60926.1"/>
    <property type="molecule type" value="Genomic_DNA"/>
</dbReference>
<dbReference type="GO" id="GO:0004372">
    <property type="term" value="F:glycine hydroxymethyltransferase activity"/>
    <property type="evidence" value="ECO:0007669"/>
    <property type="project" value="UniProtKB-UniRule"/>
</dbReference>
<dbReference type="InterPro" id="IPR019798">
    <property type="entry name" value="Ser_HO-MeTrfase_PLP_BS"/>
</dbReference>
<dbReference type="GO" id="GO:0005829">
    <property type="term" value="C:cytosol"/>
    <property type="evidence" value="ECO:0007669"/>
    <property type="project" value="TreeGrafter"/>
</dbReference>
<comment type="subcellular location">
    <subcellularLocation>
        <location evidence="2 11">Cytoplasm</location>
    </subcellularLocation>
</comment>
<keyword evidence="7 11" id="KW-0028">Amino-acid biosynthesis</keyword>
<keyword evidence="9 11" id="KW-0663">Pyridoxal phosphate</keyword>
<keyword evidence="5 11" id="KW-0963">Cytoplasm</keyword>
<dbReference type="PANTHER" id="PTHR11680">
    <property type="entry name" value="SERINE HYDROXYMETHYLTRANSFERASE"/>
    <property type="match status" value="1"/>
</dbReference>
<feature type="binding site" evidence="11">
    <location>
        <begin position="116"/>
        <end position="118"/>
    </location>
    <ligand>
        <name>(6S)-5,6,7,8-tetrahydrofolate</name>
        <dbReference type="ChEBI" id="CHEBI:57453"/>
    </ligand>
</feature>